<sequence>MILQTHLPYDPAEAPPLPGVRPLDPADWLLVDEAYAGQMAERRRLLATRRPEVLALPPEALPAARELLEVALAAAPAGFAREDDTILCPDGARVPRDDTDPLATLGQVFQEDFCLLEKRGDQHVLTGAVLCFPASWRLDEKFLRPLTGIHDPVKDYDDTLARRVQRLFDGVQEGRPLWRFNALRYASAALFHPRSVRDPRTPVDPSAAPFLRSERQCILRLPQTRAVVFSIHTYVLACAPLTT</sequence>
<reference evidence="1 2" key="1">
    <citation type="submission" date="2017-05" db="EMBL/GenBank/DDBJ databases">
        <authorList>
            <person name="Song R."/>
            <person name="Chenine A.L."/>
            <person name="Ruprecht R.M."/>
        </authorList>
    </citation>
    <scope>NUCLEOTIDE SEQUENCE [LARGE SCALE GENOMIC DNA]</scope>
    <source>
        <strain evidence="1 2">CECT 8898</strain>
    </source>
</reference>
<dbReference type="Proteomes" id="UP000207598">
    <property type="component" value="Unassembled WGS sequence"/>
</dbReference>
<organism evidence="1 2">
    <name type="scientific">Maliponia aquimaris</name>
    <dbReference type="NCBI Taxonomy" id="1673631"/>
    <lineage>
        <taxon>Bacteria</taxon>
        <taxon>Pseudomonadati</taxon>
        <taxon>Pseudomonadota</taxon>
        <taxon>Alphaproteobacteria</taxon>
        <taxon>Rhodobacterales</taxon>
        <taxon>Paracoccaceae</taxon>
        <taxon>Maliponia</taxon>
    </lineage>
</organism>
<accession>A0A238L5K2</accession>
<proteinExistence type="predicted"/>
<dbReference type="AlphaFoldDB" id="A0A238L5K2"/>
<name>A0A238L5K2_9RHOB</name>
<protein>
    <recommendedName>
        <fullName evidence="3">DUF3445 domain-containing protein</fullName>
    </recommendedName>
</protein>
<dbReference type="Pfam" id="PF11927">
    <property type="entry name" value="HODM_asu-like"/>
    <property type="match status" value="1"/>
</dbReference>
<evidence type="ECO:0000313" key="2">
    <source>
        <dbReference type="Proteomes" id="UP000207598"/>
    </source>
</evidence>
<dbReference type="RefSeq" id="WP_094023465.1">
    <property type="nucleotide sequence ID" value="NZ_FXYF01000022.1"/>
</dbReference>
<keyword evidence="2" id="KW-1185">Reference proteome</keyword>
<dbReference type="OrthoDB" id="5242510at2"/>
<dbReference type="InterPro" id="IPR021848">
    <property type="entry name" value="HODM_asu-like"/>
</dbReference>
<evidence type="ECO:0008006" key="3">
    <source>
        <dbReference type="Google" id="ProtNLM"/>
    </source>
</evidence>
<dbReference type="EMBL" id="FXYF01000022">
    <property type="protein sequence ID" value="SMX50365.1"/>
    <property type="molecule type" value="Genomic_DNA"/>
</dbReference>
<evidence type="ECO:0000313" key="1">
    <source>
        <dbReference type="EMBL" id="SMX50365.1"/>
    </source>
</evidence>
<gene>
    <name evidence="1" type="ORF">MAA8898_04742</name>
</gene>